<dbReference type="GO" id="GO:0005886">
    <property type="term" value="C:plasma membrane"/>
    <property type="evidence" value="ECO:0007669"/>
    <property type="project" value="UniProtKB-SubCell"/>
</dbReference>
<feature type="transmembrane region" description="Helical" evidence="7">
    <location>
        <begin position="106"/>
        <end position="127"/>
    </location>
</feature>
<evidence type="ECO:0000259" key="8">
    <source>
        <dbReference type="PROSITE" id="PS50928"/>
    </source>
</evidence>
<feature type="transmembrane region" description="Helical" evidence="7">
    <location>
        <begin position="174"/>
        <end position="192"/>
    </location>
</feature>
<feature type="transmembrane region" description="Helical" evidence="7">
    <location>
        <begin position="139"/>
        <end position="162"/>
    </location>
</feature>
<keyword evidence="2" id="KW-0813">Transport</keyword>
<dbReference type="CDD" id="cd06261">
    <property type="entry name" value="TM_PBP2"/>
    <property type="match status" value="1"/>
</dbReference>
<proteinExistence type="predicted"/>
<feature type="transmembrane region" description="Helical" evidence="7">
    <location>
        <begin position="9"/>
        <end position="31"/>
    </location>
</feature>
<dbReference type="InterPro" id="IPR000515">
    <property type="entry name" value="MetI-like"/>
</dbReference>
<evidence type="ECO:0000313" key="10">
    <source>
        <dbReference type="EMBL" id="CAB5239970.1"/>
    </source>
</evidence>
<dbReference type="PROSITE" id="PS50928">
    <property type="entry name" value="ABC_TM1"/>
    <property type="match status" value="1"/>
</dbReference>
<organism evidence="10">
    <name type="scientific">freshwater metagenome</name>
    <dbReference type="NCBI Taxonomy" id="449393"/>
    <lineage>
        <taxon>unclassified sequences</taxon>
        <taxon>metagenomes</taxon>
        <taxon>ecological metagenomes</taxon>
    </lineage>
</organism>
<feature type="transmembrane region" description="Helical" evidence="7">
    <location>
        <begin position="313"/>
        <end position="331"/>
    </location>
</feature>
<dbReference type="GO" id="GO:0055085">
    <property type="term" value="P:transmembrane transport"/>
    <property type="evidence" value="ECO:0007669"/>
    <property type="project" value="InterPro"/>
</dbReference>
<name>A0A6J7XRG9_9ZZZZ</name>
<accession>A0A6J7XRG9</accession>
<feature type="transmembrane region" description="Helical" evidence="7">
    <location>
        <begin position="260"/>
        <end position="279"/>
    </location>
</feature>
<feature type="transmembrane region" description="Helical" evidence="7">
    <location>
        <begin position="204"/>
        <end position="225"/>
    </location>
</feature>
<feature type="transmembrane region" description="Helical" evidence="7">
    <location>
        <begin position="436"/>
        <end position="460"/>
    </location>
</feature>
<dbReference type="Pfam" id="PF00528">
    <property type="entry name" value="BPD_transp_1"/>
    <property type="match status" value="1"/>
</dbReference>
<evidence type="ECO:0000256" key="6">
    <source>
        <dbReference type="ARBA" id="ARBA00023136"/>
    </source>
</evidence>
<keyword evidence="4 7" id="KW-0812">Transmembrane</keyword>
<comment type="subcellular location">
    <subcellularLocation>
        <location evidence="1">Cell membrane</location>
        <topology evidence="1">Multi-pass membrane protein</topology>
    </subcellularLocation>
</comment>
<feature type="domain" description="ABC transmembrane type-1" evidence="8">
    <location>
        <begin position="100"/>
        <end position="503"/>
    </location>
</feature>
<evidence type="ECO:0000256" key="4">
    <source>
        <dbReference type="ARBA" id="ARBA00022692"/>
    </source>
</evidence>
<dbReference type="AlphaFoldDB" id="A0A6J7XRG9"/>
<evidence type="ECO:0000256" key="5">
    <source>
        <dbReference type="ARBA" id="ARBA00022989"/>
    </source>
</evidence>
<dbReference type="PANTHER" id="PTHR30465:SF0">
    <property type="entry name" value="OLIGOPEPTIDE TRANSPORT SYSTEM PERMEASE PROTEIN APPB"/>
    <property type="match status" value="1"/>
</dbReference>
<evidence type="ECO:0000256" key="3">
    <source>
        <dbReference type="ARBA" id="ARBA00022475"/>
    </source>
</evidence>
<feature type="transmembrane region" description="Helical" evidence="7">
    <location>
        <begin position="376"/>
        <end position="396"/>
    </location>
</feature>
<gene>
    <name evidence="9" type="ORF">UFOPK3181_00515</name>
    <name evidence="10" type="ORF">UFOPK3520_00461</name>
</gene>
<dbReference type="EMBL" id="CAFBSF010000021">
    <property type="protein sequence ID" value="CAB5239970.1"/>
    <property type="molecule type" value="Genomic_DNA"/>
</dbReference>
<feature type="transmembrane region" description="Helical" evidence="7">
    <location>
        <begin position="231"/>
        <end position="253"/>
    </location>
</feature>
<keyword evidence="5 7" id="KW-1133">Transmembrane helix</keyword>
<dbReference type="PANTHER" id="PTHR30465">
    <property type="entry name" value="INNER MEMBRANE ABC TRANSPORTER"/>
    <property type="match status" value="1"/>
</dbReference>
<feature type="transmembrane region" description="Helical" evidence="7">
    <location>
        <begin position="285"/>
        <end position="306"/>
    </location>
</feature>
<protein>
    <submittedName>
        <fullName evidence="10">Unannotated protein</fullName>
    </submittedName>
</protein>
<evidence type="ECO:0000256" key="1">
    <source>
        <dbReference type="ARBA" id="ARBA00004651"/>
    </source>
</evidence>
<feature type="transmembrane region" description="Helical" evidence="7">
    <location>
        <begin position="480"/>
        <end position="503"/>
    </location>
</feature>
<reference evidence="10" key="1">
    <citation type="submission" date="2020-05" db="EMBL/GenBank/DDBJ databases">
        <authorList>
            <person name="Chiriac C."/>
            <person name="Salcher M."/>
            <person name="Ghai R."/>
            <person name="Kavagutti S V."/>
        </authorList>
    </citation>
    <scope>NUCLEOTIDE SEQUENCE</scope>
</reference>
<evidence type="ECO:0000313" key="9">
    <source>
        <dbReference type="EMBL" id="CAB4825752.1"/>
    </source>
</evidence>
<sequence>MTAFILRRLGVLGVILFGSSFILYNLAAISADPLADLRLSTDPDRDAKILALTRELQLDVPPPLRYFIWLRGVFGIFIGQPNFGTGRDGLAVIESLALAIPVTLRLVLAATMFAAVLGIMIGIVTALRQYSRFDYSMTFIAFLLFSLPVFWVAVLLKEYLAISFNDFLREPTIPINWIVGIGLVSGLFWASVVGGTRKTYWSTYGIAFVVSSSLVAIFGVTGWLLNPSLGPIVVLALSIGIAFGVTQLSVGLINKAALRASLTMAGLSVLAFYPVNWVFDNYPGALSIFLMACVLITTAVFVGLAFSKIDRAPIVRTTIITAVLSASLVLIDKFMQTWKPYMETDAINYRPVPTVGERNDLLDLDTMDFWISSLDVVTHLFLPTLALTLIGFAGYIRFARGTLLEVLNQDYIRTARAKGLSERTVIMRHAFRNTMIPMATILVADFAGVIGGAFITESVFAWSGMGTLALQGIRSQDLNLLMGVFFVTATMAVLANFVADLLYSALDPRIRVGSGA</sequence>
<keyword evidence="3" id="KW-1003">Cell membrane</keyword>
<evidence type="ECO:0000256" key="2">
    <source>
        <dbReference type="ARBA" id="ARBA00022448"/>
    </source>
</evidence>
<keyword evidence="6 7" id="KW-0472">Membrane</keyword>
<evidence type="ECO:0000256" key="7">
    <source>
        <dbReference type="SAM" id="Phobius"/>
    </source>
</evidence>
<dbReference type="EMBL" id="CAFABG010000026">
    <property type="protein sequence ID" value="CAB4825752.1"/>
    <property type="molecule type" value="Genomic_DNA"/>
</dbReference>